<reference evidence="2" key="1">
    <citation type="journal article" date="2019" name="Int. J. Syst. Evol. Microbiol.">
        <title>The Global Catalogue of Microorganisms (GCM) 10K type strain sequencing project: providing services to taxonomists for standard genome sequencing and annotation.</title>
        <authorList>
            <consortium name="The Broad Institute Genomics Platform"/>
            <consortium name="The Broad Institute Genome Sequencing Center for Infectious Disease"/>
            <person name="Wu L."/>
            <person name="Ma J."/>
        </authorList>
    </citation>
    <scope>NUCLEOTIDE SEQUENCE [LARGE SCALE GENOMIC DNA]</scope>
    <source>
        <strain evidence="2">CGMCC 4.7382</strain>
    </source>
</reference>
<dbReference type="Proteomes" id="UP001596540">
    <property type="component" value="Unassembled WGS sequence"/>
</dbReference>
<comment type="caution">
    <text evidence="1">The sequence shown here is derived from an EMBL/GenBank/DDBJ whole genome shotgun (WGS) entry which is preliminary data.</text>
</comment>
<name>A0ABW2KNQ4_9ACTN</name>
<proteinExistence type="predicted"/>
<evidence type="ECO:0008006" key="3">
    <source>
        <dbReference type="Google" id="ProtNLM"/>
    </source>
</evidence>
<dbReference type="InterPro" id="IPR057369">
    <property type="entry name" value="VG15"/>
</dbReference>
<dbReference type="EMBL" id="JBHTBH010000014">
    <property type="protein sequence ID" value="MFC7330812.1"/>
    <property type="molecule type" value="Genomic_DNA"/>
</dbReference>
<evidence type="ECO:0000313" key="2">
    <source>
        <dbReference type="Proteomes" id="UP001596540"/>
    </source>
</evidence>
<protein>
    <recommendedName>
        <fullName evidence="3">Capsid maturation protease</fullName>
    </recommendedName>
</protein>
<keyword evidence="2" id="KW-1185">Reference proteome</keyword>
<accession>A0ABW2KNQ4</accession>
<dbReference type="RefSeq" id="WP_379873454.1">
    <property type="nucleotide sequence ID" value="NZ_JBHTBH010000014.1"/>
</dbReference>
<evidence type="ECO:0000313" key="1">
    <source>
        <dbReference type="EMBL" id="MFC7330812.1"/>
    </source>
</evidence>
<organism evidence="1 2">
    <name type="scientific">Marinactinospora rubrisoli</name>
    <dbReference type="NCBI Taxonomy" id="2715399"/>
    <lineage>
        <taxon>Bacteria</taxon>
        <taxon>Bacillati</taxon>
        <taxon>Actinomycetota</taxon>
        <taxon>Actinomycetes</taxon>
        <taxon>Streptosporangiales</taxon>
        <taxon>Nocardiopsidaceae</taxon>
        <taxon>Marinactinospora</taxon>
    </lineage>
</organism>
<sequence>MTPQERQRRRAAIARALRAVLLPMLRVGLRPRLTGAEWSALVEAAYPAVYRARAEYWRLAERAYRDERDRVLGEDSPVEFPRRNYPPEALGQGWREMVRPRLDALDEDGPVPTVLVEEAVAVADRHARDGGRQGIIDAARHDRRALGYARRLTGASNCAFCTMLASRGPVYRSADSALLRSEGRGRNAVATGEPFHDHCDCEIVGVFRRDDWEGRDQYLELSRLWDKHANGTLRDWRRYLDQRQQEQQEGGRQAA</sequence>
<gene>
    <name evidence="1" type="ORF">ACFQRF_24055</name>
</gene>
<dbReference type="Pfam" id="PF25310">
    <property type="entry name" value="VG15"/>
    <property type="match status" value="1"/>
</dbReference>